<gene>
    <name evidence="2" type="ORF">HNQ93_002918</name>
</gene>
<keyword evidence="1" id="KW-0732">Signal</keyword>
<feature type="chain" id="PRO_5031402968" description="Outer membrane protein beta-barrel domain-containing protein" evidence="1">
    <location>
        <begin position="20"/>
        <end position="225"/>
    </location>
</feature>
<evidence type="ECO:0008006" key="4">
    <source>
        <dbReference type="Google" id="ProtNLM"/>
    </source>
</evidence>
<evidence type="ECO:0000256" key="1">
    <source>
        <dbReference type="SAM" id="SignalP"/>
    </source>
</evidence>
<evidence type="ECO:0000313" key="3">
    <source>
        <dbReference type="Proteomes" id="UP000532746"/>
    </source>
</evidence>
<dbReference type="EMBL" id="JACHGG010000004">
    <property type="protein sequence ID" value="MBB6060052.1"/>
    <property type="molecule type" value="Genomic_DNA"/>
</dbReference>
<dbReference type="Gene3D" id="2.40.160.20">
    <property type="match status" value="1"/>
</dbReference>
<sequence>MKKILCGIALLGASTTAQAQISAGTTLFSGSIGYSSQKTEESSTFPNSVNRGSKNEQFDFSPSVGYFLADNLALGVSAGATLTRQRTDDYRTPNGNYYVMGIDRKTRVLTGGVFARYYTFVGDKVALYGQLGGGYQNVYYSGYQNGLNYNYSNRQQGFYANLTPGIVFFPIDKLGLELTLRGASYTRLTDKDENGRYEVRSTNSNFDFGFGLSDLRLGASFYLGR</sequence>
<dbReference type="AlphaFoldDB" id="A0A7W9WDV9"/>
<evidence type="ECO:0000313" key="2">
    <source>
        <dbReference type="EMBL" id="MBB6060052.1"/>
    </source>
</evidence>
<dbReference type="SUPFAM" id="SSF56925">
    <property type="entry name" value="OMPA-like"/>
    <property type="match status" value="1"/>
</dbReference>
<feature type="signal peptide" evidence="1">
    <location>
        <begin position="1"/>
        <end position="19"/>
    </location>
</feature>
<dbReference type="InterPro" id="IPR011250">
    <property type="entry name" value="OMP/PagP_B-barrel"/>
</dbReference>
<reference evidence="2 3" key="1">
    <citation type="submission" date="2020-08" db="EMBL/GenBank/DDBJ databases">
        <title>Genomic Encyclopedia of Type Strains, Phase IV (KMG-IV): sequencing the most valuable type-strain genomes for metagenomic binning, comparative biology and taxonomic classification.</title>
        <authorList>
            <person name="Goeker M."/>
        </authorList>
    </citation>
    <scope>NUCLEOTIDE SEQUENCE [LARGE SCALE GENOMIC DNA]</scope>
    <source>
        <strain evidence="2 3">DSM 26718</strain>
    </source>
</reference>
<dbReference type="Proteomes" id="UP000532746">
    <property type="component" value="Unassembled WGS sequence"/>
</dbReference>
<name>A0A7W9WDV9_9BACT</name>
<accession>A0A7W9WDV9</accession>
<proteinExistence type="predicted"/>
<organism evidence="2 3">
    <name type="scientific">Hymenobacter luteus</name>
    <dbReference type="NCBI Taxonomy" id="1411122"/>
    <lineage>
        <taxon>Bacteria</taxon>
        <taxon>Pseudomonadati</taxon>
        <taxon>Bacteroidota</taxon>
        <taxon>Cytophagia</taxon>
        <taxon>Cytophagales</taxon>
        <taxon>Hymenobacteraceae</taxon>
        <taxon>Hymenobacter</taxon>
    </lineage>
</organism>
<dbReference type="RefSeq" id="WP_183405104.1">
    <property type="nucleotide sequence ID" value="NZ_JACHGG010000004.1"/>
</dbReference>
<comment type="caution">
    <text evidence="2">The sequence shown here is derived from an EMBL/GenBank/DDBJ whole genome shotgun (WGS) entry which is preliminary data.</text>
</comment>
<protein>
    <recommendedName>
        <fullName evidence="4">Outer membrane protein beta-barrel domain-containing protein</fullName>
    </recommendedName>
</protein>
<keyword evidence="3" id="KW-1185">Reference proteome</keyword>